<organism evidence="2">
    <name type="scientific">mine drainage metagenome</name>
    <dbReference type="NCBI Taxonomy" id="410659"/>
    <lineage>
        <taxon>unclassified sequences</taxon>
        <taxon>metagenomes</taxon>
        <taxon>ecological metagenomes</taxon>
    </lineage>
</organism>
<name>A0A1J5Q0R0_9ZZZZ</name>
<dbReference type="GO" id="GO:0043546">
    <property type="term" value="F:molybdopterin cofactor binding"/>
    <property type="evidence" value="ECO:0007669"/>
    <property type="project" value="InterPro"/>
</dbReference>
<evidence type="ECO:0000313" key="2">
    <source>
        <dbReference type="EMBL" id="OIQ73444.1"/>
    </source>
</evidence>
<dbReference type="GO" id="GO:0016491">
    <property type="term" value="F:oxidoreductase activity"/>
    <property type="evidence" value="ECO:0007669"/>
    <property type="project" value="InterPro"/>
</dbReference>
<protein>
    <submittedName>
        <fullName evidence="2">Molybdopterin dinucleotide binding domain protein</fullName>
    </submittedName>
</protein>
<evidence type="ECO:0000259" key="1">
    <source>
        <dbReference type="Pfam" id="PF01568"/>
    </source>
</evidence>
<dbReference type="SUPFAM" id="SSF50692">
    <property type="entry name" value="ADC-like"/>
    <property type="match status" value="1"/>
</dbReference>
<dbReference type="AlphaFoldDB" id="A0A1J5Q0R0"/>
<reference evidence="2" key="1">
    <citation type="submission" date="2016-10" db="EMBL/GenBank/DDBJ databases">
        <title>Sequence of Gallionella enrichment culture.</title>
        <authorList>
            <person name="Poehlein A."/>
            <person name="Muehling M."/>
            <person name="Daniel R."/>
        </authorList>
    </citation>
    <scope>NUCLEOTIDE SEQUENCE</scope>
</reference>
<accession>A0A1J5Q0R0</accession>
<sequence>MVRSFNDRGAYLCRAHISDRTRPGQVVGFGIWWRKLSPGGVNVNQLTHQHLTDLGAGPCFYDCLVEVTAAEVMAAA</sequence>
<dbReference type="EMBL" id="MLJW01002867">
    <property type="protein sequence ID" value="OIQ73444.1"/>
    <property type="molecule type" value="Genomic_DNA"/>
</dbReference>
<proteinExistence type="predicted"/>
<dbReference type="InterPro" id="IPR009010">
    <property type="entry name" value="Asp_de-COase-like_dom_sf"/>
</dbReference>
<gene>
    <name evidence="2" type="ORF">GALL_449180</name>
</gene>
<dbReference type="InterPro" id="IPR006657">
    <property type="entry name" value="MoPterin_dinucl-bd_dom"/>
</dbReference>
<dbReference type="Pfam" id="PF01568">
    <property type="entry name" value="Molydop_binding"/>
    <property type="match status" value="1"/>
</dbReference>
<comment type="caution">
    <text evidence="2">The sequence shown here is derived from an EMBL/GenBank/DDBJ whole genome shotgun (WGS) entry which is preliminary data.</text>
</comment>
<dbReference type="Gene3D" id="2.40.40.20">
    <property type="match status" value="1"/>
</dbReference>
<feature type="domain" description="Molybdopterin dinucleotide-binding" evidence="1">
    <location>
        <begin position="1"/>
        <end position="63"/>
    </location>
</feature>